<evidence type="ECO:0000259" key="6">
    <source>
        <dbReference type="SMART" id="SM00906"/>
    </source>
</evidence>
<dbReference type="GO" id="GO:0006351">
    <property type="term" value="P:DNA-templated transcription"/>
    <property type="evidence" value="ECO:0007669"/>
    <property type="project" value="InterPro"/>
</dbReference>
<evidence type="ECO:0000256" key="3">
    <source>
        <dbReference type="ARBA" id="ARBA00023125"/>
    </source>
</evidence>
<proteinExistence type="predicted"/>
<dbReference type="EMBL" id="NCSJ02000422">
    <property type="protein sequence ID" value="RFU24632.1"/>
    <property type="molecule type" value="Genomic_DNA"/>
</dbReference>
<gene>
    <name evidence="7" type="ORF">B7463_g11708</name>
</gene>
<reference evidence="7 8" key="1">
    <citation type="submission" date="2018-05" db="EMBL/GenBank/DDBJ databases">
        <title>Draft genome sequence of Scytalidium lignicola DSM 105466, a ubiquitous saprotrophic fungus.</title>
        <authorList>
            <person name="Buettner E."/>
            <person name="Gebauer A.M."/>
            <person name="Hofrichter M."/>
            <person name="Liers C."/>
            <person name="Kellner H."/>
        </authorList>
    </citation>
    <scope>NUCLEOTIDE SEQUENCE [LARGE SCALE GENOMIC DNA]</scope>
    <source>
        <strain evidence="7 8">DSM 105466</strain>
    </source>
</reference>
<dbReference type="GO" id="GO:0008270">
    <property type="term" value="F:zinc ion binding"/>
    <property type="evidence" value="ECO:0007669"/>
    <property type="project" value="InterPro"/>
</dbReference>
<evidence type="ECO:0000313" key="8">
    <source>
        <dbReference type="Proteomes" id="UP000258309"/>
    </source>
</evidence>
<feature type="domain" description="Xylanolytic transcriptional activator regulatory" evidence="6">
    <location>
        <begin position="198"/>
        <end position="281"/>
    </location>
</feature>
<dbReference type="CDD" id="cd12148">
    <property type="entry name" value="fungal_TF_MHR"/>
    <property type="match status" value="1"/>
</dbReference>
<accession>A0A3E2GUC5</accession>
<dbReference type="InterPro" id="IPR051089">
    <property type="entry name" value="prtT"/>
</dbReference>
<organism evidence="7 8">
    <name type="scientific">Scytalidium lignicola</name>
    <name type="common">Hyphomycete</name>
    <dbReference type="NCBI Taxonomy" id="5539"/>
    <lineage>
        <taxon>Eukaryota</taxon>
        <taxon>Fungi</taxon>
        <taxon>Dikarya</taxon>
        <taxon>Ascomycota</taxon>
        <taxon>Pezizomycotina</taxon>
        <taxon>Leotiomycetes</taxon>
        <taxon>Leotiomycetes incertae sedis</taxon>
        <taxon>Scytalidium</taxon>
    </lineage>
</organism>
<feature type="non-terminal residue" evidence="7">
    <location>
        <position position="547"/>
    </location>
</feature>
<evidence type="ECO:0000256" key="2">
    <source>
        <dbReference type="ARBA" id="ARBA00023015"/>
    </source>
</evidence>
<dbReference type="AlphaFoldDB" id="A0A3E2GUC5"/>
<evidence type="ECO:0000256" key="4">
    <source>
        <dbReference type="ARBA" id="ARBA00023163"/>
    </source>
</evidence>
<evidence type="ECO:0000256" key="1">
    <source>
        <dbReference type="ARBA" id="ARBA00004123"/>
    </source>
</evidence>
<sequence length="547" mass="61510">MSAFQDHARGASNLGCTVSWTRASKELLDEIMERELRSLKEEFAKSPDRGAAQLSPPPSDTPIEVRTEYTTPTIISPGSQQPMISARVLDNIWIGPQVIHELLEEYYTHYHVLFPILPELPAFLESYASFDVLFWTVIAIACGGLSEHSDLYIRLKNPVERLLTDINHPASHSFPQIQALLLICSWPFPFGPIDTDPSWTYCGLATHYALRLGLHRPAHTADFRYDTVYDQETMMARQKAWIACFIINQGISTKLGIPSTVRVDNSILGTLTSLPSWLPEVLCRQLFIAYQVNRFTITLGNHEKTSTGLFPEPTPMIRMFDKDLRMAETRFESTSPPMELAMLLGARLSLYSFVFGAEDSGENSPLDTINTNNEILSQAYITIMQLLKVAVSPDAGIIYWTALCRGHIYFSVFFLLKLIKYPTYSFVDEIAARNIINQAWERLKSCSAGEGDHLSRICAIIQFLGTGSESQVRGGPLLVVKSRMSANIYRDAVWRAKKRFSGIVQDQHPEDYTTAESLLQNGPMELFSTPYLEGILPDLGFLSGNFE</sequence>
<feature type="non-terminal residue" evidence="7">
    <location>
        <position position="1"/>
    </location>
</feature>
<dbReference type="STRING" id="5539.A0A3E2GUC5"/>
<dbReference type="Pfam" id="PF04082">
    <property type="entry name" value="Fungal_trans"/>
    <property type="match status" value="1"/>
</dbReference>
<dbReference type="SMART" id="SM00906">
    <property type="entry name" value="Fungal_trans"/>
    <property type="match status" value="1"/>
</dbReference>
<keyword evidence="5" id="KW-0539">Nucleus</keyword>
<dbReference type="PANTHER" id="PTHR31845">
    <property type="entry name" value="FINGER DOMAIN PROTEIN, PUTATIVE-RELATED"/>
    <property type="match status" value="1"/>
</dbReference>
<name>A0A3E2GUC5_SCYLI</name>
<keyword evidence="2" id="KW-0805">Transcription regulation</keyword>
<dbReference type="Proteomes" id="UP000258309">
    <property type="component" value="Unassembled WGS sequence"/>
</dbReference>
<dbReference type="PANTHER" id="PTHR31845:SF21">
    <property type="entry name" value="REGULATORY PROTEIN LEU3"/>
    <property type="match status" value="1"/>
</dbReference>
<comment type="subcellular location">
    <subcellularLocation>
        <location evidence="1">Nucleus</location>
    </subcellularLocation>
</comment>
<dbReference type="OMA" id="RMSANIV"/>
<evidence type="ECO:0000256" key="5">
    <source>
        <dbReference type="ARBA" id="ARBA00023242"/>
    </source>
</evidence>
<comment type="caution">
    <text evidence="7">The sequence shown here is derived from an EMBL/GenBank/DDBJ whole genome shotgun (WGS) entry which is preliminary data.</text>
</comment>
<evidence type="ECO:0000313" key="7">
    <source>
        <dbReference type="EMBL" id="RFU24632.1"/>
    </source>
</evidence>
<dbReference type="OrthoDB" id="3163292at2759"/>
<keyword evidence="3" id="KW-0238">DNA-binding</keyword>
<dbReference type="GO" id="GO:0000981">
    <property type="term" value="F:DNA-binding transcription factor activity, RNA polymerase II-specific"/>
    <property type="evidence" value="ECO:0007669"/>
    <property type="project" value="TreeGrafter"/>
</dbReference>
<dbReference type="InterPro" id="IPR007219">
    <property type="entry name" value="XnlR_reg_dom"/>
</dbReference>
<keyword evidence="4" id="KW-0804">Transcription</keyword>
<protein>
    <recommendedName>
        <fullName evidence="6">Xylanolytic transcriptional activator regulatory domain-containing protein</fullName>
    </recommendedName>
</protein>
<keyword evidence="8" id="KW-1185">Reference proteome</keyword>
<dbReference type="GO" id="GO:0000976">
    <property type="term" value="F:transcription cis-regulatory region binding"/>
    <property type="evidence" value="ECO:0007669"/>
    <property type="project" value="TreeGrafter"/>
</dbReference>
<dbReference type="GO" id="GO:0005634">
    <property type="term" value="C:nucleus"/>
    <property type="evidence" value="ECO:0007669"/>
    <property type="project" value="UniProtKB-SubCell"/>
</dbReference>